<name>A0AAV7MTS9_PLEWA</name>
<comment type="caution">
    <text evidence="1">The sequence shown here is derived from an EMBL/GenBank/DDBJ whole genome shotgun (WGS) entry which is preliminary data.</text>
</comment>
<accession>A0AAV7MTS9</accession>
<keyword evidence="2" id="KW-1185">Reference proteome</keyword>
<sequence length="98" mass="10993">MRKTPLELHKKPWTRKYSRVAEALKQQLLSPEDNGFITYLSPSLCASIRNLTSIKLDAEYVPGPDLMEVVWYEDGIAAGAEIIAVAPLRLPRRKLGAD</sequence>
<protein>
    <submittedName>
        <fullName evidence="1">Uncharacterized protein</fullName>
    </submittedName>
</protein>
<gene>
    <name evidence="1" type="ORF">NDU88_004553</name>
</gene>
<dbReference type="EMBL" id="JANPWB010000013">
    <property type="protein sequence ID" value="KAJ1107160.1"/>
    <property type="molecule type" value="Genomic_DNA"/>
</dbReference>
<reference evidence="1" key="1">
    <citation type="journal article" date="2022" name="bioRxiv">
        <title>Sequencing and chromosome-scale assembly of the giantPleurodeles waltlgenome.</title>
        <authorList>
            <person name="Brown T."/>
            <person name="Elewa A."/>
            <person name="Iarovenko S."/>
            <person name="Subramanian E."/>
            <person name="Araus A.J."/>
            <person name="Petzold A."/>
            <person name="Susuki M."/>
            <person name="Suzuki K.-i.T."/>
            <person name="Hayashi T."/>
            <person name="Toyoda A."/>
            <person name="Oliveira C."/>
            <person name="Osipova E."/>
            <person name="Leigh N.D."/>
            <person name="Simon A."/>
            <person name="Yun M.H."/>
        </authorList>
    </citation>
    <scope>NUCLEOTIDE SEQUENCE</scope>
    <source>
        <strain evidence="1">20211129_DDA</strain>
        <tissue evidence="1">Liver</tissue>
    </source>
</reference>
<dbReference type="Proteomes" id="UP001066276">
    <property type="component" value="Chromosome 9"/>
</dbReference>
<organism evidence="1 2">
    <name type="scientific">Pleurodeles waltl</name>
    <name type="common">Iberian ribbed newt</name>
    <dbReference type="NCBI Taxonomy" id="8319"/>
    <lineage>
        <taxon>Eukaryota</taxon>
        <taxon>Metazoa</taxon>
        <taxon>Chordata</taxon>
        <taxon>Craniata</taxon>
        <taxon>Vertebrata</taxon>
        <taxon>Euteleostomi</taxon>
        <taxon>Amphibia</taxon>
        <taxon>Batrachia</taxon>
        <taxon>Caudata</taxon>
        <taxon>Salamandroidea</taxon>
        <taxon>Salamandridae</taxon>
        <taxon>Pleurodelinae</taxon>
        <taxon>Pleurodeles</taxon>
    </lineage>
</organism>
<proteinExistence type="predicted"/>
<evidence type="ECO:0000313" key="2">
    <source>
        <dbReference type="Proteomes" id="UP001066276"/>
    </source>
</evidence>
<dbReference type="AlphaFoldDB" id="A0AAV7MTS9"/>
<evidence type="ECO:0000313" key="1">
    <source>
        <dbReference type="EMBL" id="KAJ1107160.1"/>
    </source>
</evidence>